<dbReference type="SUPFAM" id="SSF56176">
    <property type="entry name" value="FAD-binding/transporter-associated domain-like"/>
    <property type="match status" value="1"/>
</dbReference>
<keyword evidence="2" id="KW-0274">FAD</keyword>
<sequence length="165" mass="17591">MHNFDFKKPSSVTELTAMMTSYGRDARLLAGGTDLIVGMRSGNLRPAVVIDAKKIPTMVEIQLEKDGLTLGAATSCRRIWENRQVANMYPALIDSASLIGGTSIQGRASIGGNLCNASPSADSVPTLIVMRAVATIVSSRGTRTLPVQDFCLGPRKNVLADDELL</sequence>
<feature type="non-terminal residue" evidence="5">
    <location>
        <position position="165"/>
    </location>
</feature>
<accession>A0A382EX99</accession>
<dbReference type="PANTHER" id="PTHR42659">
    <property type="entry name" value="XANTHINE DEHYDROGENASE SUBUNIT C-RELATED"/>
    <property type="match status" value="1"/>
</dbReference>
<keyword evidence="1" id="KW-0285">Flavoprotein</keyword>
<dbReference type="PROSITE" id="PS51387">
    <property type="entry name" value="FAD_PCMH"/>
    <property type="match status" value="1"/>
</dbReference>
<dbReference type="EMBL" id="UINC01046812">
    <property type="protein sequence ID" value="SVB55288.1"/>
    <property type="molecule type" value="Genomic_DNA"/>
</dbReference>
<name>A0A382EX99_9ZZZZ</name>
<organism evidence="5">
    <name type="scientific">marine metagenome</name>
    <dbReference type="NCBI Taxonomy" id="408172"/>
    <lineage>
        <taxon>unclassified sequences</taxon>
        <taxon>metagenomes</taxon>
        <taxon>ecological metagenomes</taxon>
    </lineage>
</organism>
<dbReference type="Pfam" id="PF00941">
    <property type="entry name" value="FAD_binding_5"/>
    <property type="match status" value="1"/>
</dbReference>
<evidence type="ECO:0000313" key="5">
    <source>
        <dbReference type="EMBL" id="SVB55288.1"/>
    </source>
</evidence>
<dbReference type="InterPro" id="IPR016166">
    <property type="entry name" value="FAD-bd_PCMH"/>
</dbReference>
<dbReference type="PANTHER" id="PTHR42659:SF2">
    <property type="entry name" value="XANTHINE DEHYDROGENASE SUBUNIT C-RELATED"/>
    <property type="match status" value="1"/>
</dbReference>
<proteinExistence type="predicted"/>
<dbReference type="GO" id="GO:0071949">
    <property type="term" value="F:FAD binding"/>
    <property type="evidence" value="ECO:0007669"/>
    <property type="project" value="InterPro"/>
</dbReference>
<dbReference type="Gene3D" id="3.30.465.10">
    <property type="match status" value="1"/>
</dbReference>
<gene>
    <name evidence="5" type="ORF">METZ01_LOCUS208142</name>
</gene>
<evidence type="ECO:0000259" key="4">
    <source>
        <dbReference type="PROSITE" id="PS51387"/>
    </source>
</evidence>
<dbReference type="AlphaFoldDB" id="A0A382EX99"/>
<evidence type="ECO:0000256" key="3">
    <source>
        <dbReference type="ARBA" id="ARBA00023002"/>
    </source>
</evidence>
<dbReference type="InterPro" id="IPR016167">
    <property type="entry name" value="FAD-bd_PCMH_sub1"/>
</dbReference>
<dbReference type="InterPro" id="IPR016169">
    <property type="entry name" value="FAD-bd_PCMH_sub2"/>
</dbReference>
<dbReference type="InterPro" id="IPR002346">
    <property type="entry name" value="Mopterin_DH_FAD-bd"/>
</dbReference>
<protein>
    <recommendedName>
        <fullName evidence="4">FAD-binding PCMH-type domain-containing protein</fullName>
    </recommendedName>
</protein>
<dbReference type="InterPro" id="IPR051312">
    <property type="entry name" value="Diverse_Substr_Oxidored"/>
</dbReference>
<reference evidence="5" key="1">
    <citation type="submission" date="2018-05" db="EMBL/GenBank/DDBJ databases">
        <authorList>
            <person name="Lanie J.A."/>
            <person name="Ng W.-L."/>
            <person name="Kazmierczak K.M."/>
            <person name="Andrzejewski T.M."/>
            <person name="Davidsen T.M."/>
            <person name="Wayne K.J."/>
            <person name="Tettelin H."/>
            <person name="Glass J.I."/>
            <person name="Rusch D."/>
            <person name="Podicherti R."/>
            <person name="Tsui H.-C.T."/>
            <person name="Winkler M.E."/>
        </authorList>
    </citation>
    <scope>NUCLEOTIDE SEQUENCE</scope>
</reference>
<dbReference type="GO" id="GO:0016491">
    <property type="term" value="F:oxidoreductase activity"/>
    <property type="evidence" value="ECO:0007669"/>
    <property type="project" value="UniProtKB-KW"/>
</dbReference>
<dbReference type="InterPro" id="IPR036318">
    <property type="entry name" value="FAD-bd_PCMH-like_sf"/>
</dbReference>
<keyword evidence="3" id="KW-0560">Oxidoreductase</keyword>
<dbReference type="Gene3D" id="3.30.43.10">
    <property type="entry name" value="Uridine Diphospho-n-acetylenolpyruvylglucosamine Reductase, domain 2"/>
    <property type="match status" value="1"/>
</dbReference>
<evidence type="ECO:0000256" key="2">
    <source>
        <dbReference type="ARBA" id="ARBA00022827"/>
    </source>
</evidence>
<feature type="domain" description="FAD-binding PCMH-type" evidence="4">
    <location>
        <begin position="1"/>
        <end position="165"/>
    </location>
</feature>
<evidence type="ECO:0000256" key="1">
    <source>
        <dbReference type="ARBA" id="ARBA00022630"/>
    </source>
</evidence>